<dbReference type="Proteomes" id="UP001566132">
    <property type="component" value="Unassembled WGS sequence"/>
</dbReference>
<comment type="caution">
    <text evidence="2">The sequence shown here is derived from an EMBL/GenBank/DDBJ whole genome shotgun (WGS) entry which is preliminary data.</text>
</comment>
<dbReference type="AlphaFoldDB" id="A0ABD1EB93"/>
<sequence length="357" mass="42314">MVGKWALRNLQSYKGLFLKLVFHKYYRIGLKYSNDISYLYQTFYADVLNKISLRTIRKKKQYLTLQHHKAFGVNIQNVVTVSQTVSIILVKSHLHGRSFIGFNALYTKRFIVLHAVRHRSKQKQETVACISKLDDSQYVDWIKKMSEIPNYEPLLNIYEHQTNLLAQNQQKLNELKKILQESKEEAIKSGQEYRAKSDRNHMEKLKFKEQFKSTLDTCVKNREYAKIITGAQEKIESEKSLFFNVFQEGIQGAEEVFQKYKNLDVAVQPETIKSKIEDYEYKKSLAKEELTKEAQTFDRIAKIKPLLPEYNIPQEKYLQIDNETKKLNKNIKQMDEKIKETRENLRKIYTMIDKMKE</sequence>
<feature type="coiled-coil region" evidence="1">
    <location>
        <begin position="158"/>
        <end position="192"/>
    </location>
</feature>
<keyword evidence="1" id="KW-0175">Coiled coil</keyword>
<keyword evidence="3" id="KW-1185">Reference proteome</keyword>
<evidence type="ECO:0000313" key="3">
    <source>
        <dbReference type="Proteomes" id="UP001566132"/>
    </source>
</evidence>
<feature type="coiled-coil region" evidence="1">
    <location>
        <begin position="317"/>
        <end position="351"/>
    </location>
</feature>
<reference evidence="2 3" key="1">
    <citation type="submission" date="2024-05" db="EMBL/GenBank/DDBJ databases">
        <title>Genetic variation in Jamaican populations of the coffee berry borer (Hypothenemus hampei).</title>
        <authorList>
            <person name="Errbii M."/>
            <person name="Myrie A."/>
        </authorList>
    </citation>
    <scope>NUCLEOTIDE SEQUENCE [LARGE SCALE GENOMIC DNA]</scope>
    <source>
        <strain evidence="2">JA-Hopewell-2020-01-JO</strain>
        <tissue evidence="2">Whole body</tissue>
    </source>
</reference>
<gene>
    <name evidence="2" type="ORF">ABEB36_012449</name>
</gene>
<name>A0ABD1EB93_HYPHA</name>
<proteinExistence type="predicted"/>
<accession>A0ABD1EB93</accession>
<evidence type="ECO:0000313" key="2">
    <source>
        <dbReference type="EMBL" id="KAL1491931.1"/>
    </source>
</evidence>
<dbReference type="EMBL" id="JBDJPC010000009">
    <property type="protein sequence ID" value="KAL1491931.1"/>
    <property type="molecule type" value="Genomic_DNA"/>
</dbReference>
<evidence type="ECO:0000256" key="1">
    <source>
        <dbReference type="SAM" id="Coils"/>
    </source>
</evidence>
<organism evidence="2 3">
    <name type="scientific">Hypothenemus hampei</name>
    <name type="common">Coffee berry borer</name>
    <dbReference type="NCBI Taxonomy" id="57062"/>
    <lineage>
        <taxon>Eukaryota</taxon>
        <taxon>Metazoa</taxon>
        <taxon>Ecdysozoa</taxon>
        <taxon>Arthropoda</taxon>
        <taxon>Hexapoda</taxon>
        <taxon>Insecta</taxon>
        <taxon>Pterygota</taxon>
        <taxon>Neoptera</taxon>
        <taxon>Endopterygota</taxon>
        <taxon>Coleoptera</taxon>
        <taxon>Polyphaga</taxon>
        <taxon>Cucujiformia</taxon>
        <taxon>Curculionidae</taxon>
        <taxon>Scolytinae</taxon>
        <taxon>Hypothenemus</taxon>
    </lineage>
</organism>
<protein>
    <submittedName>
        <fullName evidence="2">Uncharacterized protein</fullName>
    </submittedName>
</protein>